<name>A0A1E4TQG2_PACTA</name>
<sequence>MKNKVKRLKKLWESIGKVAEKSRRRYEDVAEKFIGLLHHSLFSLYIIFPLKPCSC</sequence>
<evidence type="ECO:0000313" key="2">
    <source>
        <dbReference type="Proteomes" id="UP000094236"/>
    </source>
</evidence>
<dbReference type="Proteomes" id="UP000094236">
    <property type="component" value="Unassembled WGS sequence"/>
</dbReference>
<keyword evidence="2" id="KW-1185">Reference proteome</keyword>
<accession>A0A1E4TQG2</accession>
<gene>
    <name evidence="1" type="ORF">PACTADRAFT_51743</name>
</gene>
<proteinExistence type="predicted"/>
<organism evidence="1 2">
    <name type="scientific">Pachysolen tannophilus NRRL Y-2460</name>
    <dbReference type="NCBI Taxonomy" id="669874"/>
    <lineage>
        <taxon>Eukaryota</taxon>
        <taxon>Fungi</taxon>
        <taxon>Dikarya</taxon>
        <taxon>Ascomycota</taxon>
        <taxon>Saccharomycotina</taxon>
        <taxon>Pichiomycetes</taxon>
        <taxon>Pachysolenaceae</taxon>
        <taxon>Pachysolen</taxon>
    </lineage>
</organism>
<protein>
    <submittedName>
        <fullName evidence="1">Uncharacterized protein</fullName>
    </submittedName>
</protein>
<dbReference type="EMBL" id="KV454017">
    <property type="protein sequence ID" value="ODV94005.1"/>
    <property type="molecule type" value="Genomic_DNA"/>
</dbReference>
<dbReference type="AlphaFoldDB" id="A0A1E4TQG2"/>
<reference evidence="2" key="1">
    <citation type="submission" date="2016-05" db="EMBL/GenBank/DDBJ databases">
        <title>Comparative genomics of biotechnologically important yeasts.</title>
        <authorList>
            <consortium name="DOE Joint Genome Institute"/>
            <person name="Riley R."/>
            <person name="Haridas S."/>
            <person name="Wolfe K.H."/>
            <person name="Lopes M.R."/>
            <person name="Hittinger C.T."/>
            <person name="Goker M."/>
            <person name="Salamov A."/>
            <person name="Wisecaver J."/>
            <person name="Long T.M."/>
            <person name="Aerts A.L."/>
            <person name="Barry K."/>
            <person name="Choi C."/>
            <person name="Clum A."/>
            <person name="Coughlan A.Y."/>
            <person name="Deshpande S."/>
            <person name="Douglass A.P."/>
            <person name="Hanson S.J."/>
            <person name="Klenk H.-P."/>
            <person name="Labutti K."/>
            <person name="Lapidus A."/>
            <person name="Lindquist E."/>
            <person name="Lipzen A."/>
            <person name="Meier-Kolthoff J.P."/>
            <person name="Ohm R.A."/>
            <person name="Otillar R.P."/>
            <person name="Pangilinan J."/>
            <person name="Peng Y."/>
            <person name="Rokas A."/>
            <person name="Rosa C.A."/>
            <person name="Scheuner C."/>
            <person name="Sibirny A.A."/>
            <person name="Slot J.C."/>
            <person name="Stielow J.B."/>
            <person name="Sun H."/>
            <person name="Kurtzman C.P."/>
            <person name="Blackwell M."/>
            <person name="Grigoriev I.V."/>
            <person name="Jeffries T.W."/>
        </authorList>
    </citation>
    <scope>NUCLEOTIDE SEQUENCE [LARGE SCALE GENOMIC DNA]</scope>
    <source>
        <strain evidence="2">NRRL Y-2460</strain>
    </source>
</reference>
<evidence type="ECO:0000313" key="1">
    <source>
        <dbReference type="EMBL" id="ODV94005.1"/>
    </source>
</evidence>